<feature type="transmembrane region" description="Helical" evidence="8">
    <location>
        <begin position="379"/>
        <end position="398"/>
    </location>
</feature>
<evidence type="ECO:0000256" key="3">
    <source>
        <dbReference type="ARBA" id="ARBA00022475"/>
    </source>
</evidence>
<evidence type="ECO:0000256" key="4">
    <source>
        <dbReference type="ARBA" id="ARBA00022692"/>
    </source>
</evidence>
<keyword evidence="4 8" id="KW-0812">Transmembrane</keyword>
<evidence type="ECO:0000256" key="7">
    <source>
        <dbReference type="SAM" id="MobiDB-lite"/>
    </source>
</evidence>
<dbReference type="InterPro" id="IPR036259">
    <property type="entry name" value="MFS_trans_sf"/>
</dbReference>
<reference evidence="11" key="1">
    <citation type="journal article" date="2019" name="Int. J. Syst. Evol. Microbiol.">
        <title>The Global Catalogue of Microorganisms (GCM) 10K type strain sequencing project: providing services to taxonomists for standard genome sequencing and annotation.</title>
        <authorList>
            <consortium name="The Broad Institute Genomics Platform"/>
            <consortium name="The Broad Institute Genome Sequencing Center for Infectious Disease"/>
            <person name="Wu L."/>
            <person name="Ma J."/>
        </authorList>
    </citation>
    <scope>NUCLEOTIDE SEQUENCE [LARGE SCALE GENOMIC DNA]</scope>
    <source>
        <strain evidence="11">JCM 3106</strain>
    </source>
</reference>
<dbReference type="EMBL" id="BAAAWD010000029">
    <property type="protein sequence ID" value="GAA3039428.1"/>
    <property type="molecule type" value="Genomic_DNA"/>
</dbReference>
<feature type="transmembrane region" description="Helical" evidence="8">
    <location>
        <begin position="164"/>
        <end position="183"/>
    </location>
</feature>
<dbReference type="PROSITE" id="PS50850">
    <property type="entry name" value="MFS"/>
    <property type="match status" value="1"/>
</dbReference>
<dbReference type="Gene3D" id="1.20.1250.20">
    <property type="entry name" value="MFS general substrate transporter like domains"/>
    <property type="match status" value="1"/>
</dbReference>
<dbReference type="Pfam" id="PF05977">
    <property type="entry name" value="MFS_3"/>
    <property type="match status" value="1"/>
</dbReference>
<proteinExistence type="predicted"/>
<gene>
    <name evidence="10" type="ORF">GCM10017559_79640</name>
</gene>
<dbReference type="RefSeq" id="WP_344906972.1">
    <property type="nucleotide sequence ID" value="NZ_BAAAWD010000029.1"/>
</dbReference>
<dbReference type="InterPro" id="IPR010290">
    <property type="entry name" value="TM_effector"/>
</dbReference>
<feature type="transmembrane region" description="Helical" evidence="8">
    <location>
        <begin position="246"/>
        <end position="271"/>
    </location>
</feature>
<dbReference type="InterPro" id="IPR020846">
    <property type="entry name" value="MFS_dom"/>
</dbReference>
<feature type="transmembrane region" description="Helical" evidence="8">
    <location>
        <begin position="129"/>
        <end position="152"/>
    </location>
</feature>
<keyword evidence="5 8" id="KW-1133">Transmembrane helix</keyword>
<feature type="region of interest" description="Disordered" evidence="7">
    <location>
        <begin position="1"/>
        <end position="27"/>
    </location>
</feature>
<feature type="transmembrane region" description="Helical" evidence="8">
    <location>
        <begin position="336"/>
        <end position="358"/>
    </location>
</feature>
<keyword evidence="2" id="KW-0813">Transport</keyword>
<evidence type="ECO:0000256" key="1">
    <source>
        <dbReference type="ARBA" id="ARBA00004651"/>
    </source>
</evidence>
<evidence type="ECO:0000256" key="8">
    <source>
        <dbReference type="SAM" id="Phobius"/>
    </source>
</evidence>
<accession>A0ABP6LDJ2</accession>
<evidence type="ECO:0000313" key="10">
    <source>
        <dbReference type="EMBL" id="GAA3039428.1"/>
    </source>
</evidence>
<feature type="transmembrane region" description="Helical" evidence="8">
    <location>
        <begin position="310"/>
        <end position="330"/>
    </location>
</feature>
<feature type="transmembrane region" description="Helical" evidence="8">
    <location>
        <begin position="189"/>
        <end position="210"/>
    </location>
</feature>
<dbReference type="PANTHER" id="PTHR23513:SF6">
    <property type="entry name" value="MAJOR FACILITATOR SUPERFAMILY ASSOCIATED DOMAIN-CONTAINING PROTEIN"/>
    <property type="match status" value="1"/>
</dbReference>
<sequence>MKHFLQTSRRASRSPEDPAPPAGRPVPLRRQRDYRLLFTARAVTETGTEISRLAVPLTAAALLGASPAQMGALTAATSLPHLLFGLQAGALADRLRRHRPVMVGCDLVSALAMATVPAAWAVGVLTVPWLVAVAFVVGTCSAIFRAAAFPHLTTVVPENRRTEALAGFQSAFAVATVGGPGLAGLLVQLITAPFALLVDALSFLASAFLIRSIAAPENHVPAPPRGMWTEIREGLGAVARNPVLRALCGAGVTINFFGGAFMALFVIYSLTVVHLPAGLVGAVTACFGVGGLLGAAVVPRLTRRFGENAVVTCAALLFPIDFATTALVSGPPWRSFLFLAVSAVISGLGVVAFSICMGTITLREAPAELRGRVNATQSFMIQGVVTLGGLGGGLAGELLGLRPVFWISAAGVLTATGWILLSPLRHFSAARTP</sequence>
<feature type="transmembrane region" description="Helical" evidence="8">
    <location>
        <begin position="101"/>
        <end position="123"/>
    </location>
</feature>
<feature type="domain" description="Major facilitator superfamily (MFS) profile" evidence="9">
    <location>
        <begin position="33"/>
        <end position="427"/>
    </location>
</feature>
<dbReference type="CDD" id="cd06173">
    <property type="entry name" value="MFS_MefA_like"/>
    <property type="match status" value="1"/>
</dbReference>
<comment type="subcellular location">
    <subcellularLocation>
        <location evidence="1">Cell membrane</location>
        <topology evidence="1">Multi-pass membrane protein</topology>
    </subcellularLocation>
</comment>
<keyword evidence="3" id="KW-1003">Cell membrane</keyword>
<dbReference type="Proteomes" id="UP001499930">
    <property type="component" value="Unassembled WGS sequence"/>
</dbReference>
<keyword evidence="6 8" id="KW-0472">Membrane</keyword>
<evidence type="ECO:0000313" key="11">
    <source>
        <dbReference type="Proteomes" id="UP001499930"/>
    </source>
</evidence>
<name>A0ABP6LDJ2_9ACTN</name>
<evidence type="ECO:0000256" key="6">
    <source>
        <dbReference type="ARBA" id="ARBA00023136"/>
    </source>
</evidence>
<protein>
    <submittedName>
        <fullName evidence="10">MFS transporter</fullName>
    </submittedName>
</protein>
<evidence type="ECO:0000256" key="2">
    <source>
        <dbReference type="ARBA" id="ARBA00022448"/>
    </source>
</evidence>
<feature type="transmembrane region" description="Helical" evidence="8">
    <location>
        <begin position="404"/>
        <end position="421"/>
    </location>
</feature>
<comment type="caution">
    <text evidence="10">The sequence shown here is derived from an EMBL/GenBank/DDBJ whole genome shotgun (WGS) entry which is preliminary data.</text>
</comment>
<dbReference type="SUPFAM" id="SSF103473">
    <property type="entry name" value="MFS general substrate transporter"/>
    <property type="match status" value="1"/>
</dbReference>
<organism evidence="10 11">
    <name type="scientific">Streptosporangium longisporum</name>
    <dbReference type="NCBI Taxonomy" id="46187"/>
    <lineage>
        <taxon>Bacteria</taxon>
        <taxon>Bacillati</taxon>
        <taxon>Actinomycetota</taxon>
        <taxon>Actinomycetes</taxon>
        <taxon>Streptosporangiales</taxon>
        <taxon>Streptosporangiaceae</taxon>
        <taxon>Streptosporangium</taxon>
    </lineage>
</organism>
<evidence type="ECO:0000259" key="9">
    <source>
        <dbReference type="PROSITE" id="PS50850"/>
    </source>
</evidence>
<feature type="transmembrane region" description="Helical" evidence="8">
    <location>
        <begin position="277"/>
        <end position="298"/>
    </location>
</feature>
<evidence type="ECO:0000256" key="5">
    <source>
        <dbReference type="ARBA" id="ARBA00022989"/>
    </source>
</evidence>
<keyword evidence="11" id="KW-1185">Reference proteome</keyword>
<dbReference type="PANTHER" id="PTHR23513">
    <property type="entry name" value="INTEGRAL MEMBRANE EFFLUX PROTEIN-RELATED"/>
    <property type="match status" value="1"/>
</dbReference>